<evidence type="ECO:0000313" key="2">
    <source>
        <dbReference type="Proteomes" id="UP001054945"/>
    </source>
</evidence>
<dbReference type="AlphaFoldDB" id="A0AAV4MGY0"/>
<keyword evidence="2" id="KW-1185">Reference proteome</keyword>
<proteinExistence type="predicted"/>
<reference evidence="1 2" key="1">
    <citation type="submission" date="2021-06" db="EMBL/GenBank/DDBJ databases">
        <title>Caerostris extrusa draft genome.</title>
        <authorList>
            <person name="Kono N."/>
            <person name="Arakawa K."/>
        </authorList>
    </citation>
    <scope>NUCLEOTIDE SEQUENCE [LARGE SCALE GENOMIC DNA]</scope>
</reference>
<comment type="caution">
    <text evidence="1">The sequence shown here is derived from an EMBL/GenBank/DDBJ whole genome shotgun (WGS) entry which is preliminary data.</text>
</comment>
<evidence type="ECO:0000313" key="1">
    <source>
        <dbReference type="EMBL" id="GIX71105.1"/>
    </source>
</evidence>
<name>A0AAV4MGY0_CAEEX</name>
<dbReference type="EMBL" id="BPLR01002190">
    <property type="protein sequence ID" value="GIX71105.1"/>
    <property type="molecule type" value="Genomic_DNA"/>
</dbReference>
<dbReference type="Proteomes" id="UP001054945">
    <property type="component" value="Unassembled WGS sequence"/>
</dbReference>
<accession>A0AAV4MGY0</accession>
<protein>
    <submittedName>
        <fullName evidence="1">Uncharacterized protein</fullName>
    </submittedName>
</protein>
<gene>
    <name evidence="1" type="ORF">CEXT_155071</name>
</gene>
<sequence length="74" mass="8485">MHQHISRSSNRIIVIICELPSSDAPCPHKGTICNKLRRPKREPFLLADRFIAPEGNERLVSPIARHYLLDETEP</sequence>
<organism evidence="1 2">
    <name type="scientific">Caerostris extrusa</name>
    <name type="common">Bark spider</name>
    <name type="synonym">Caerostris bankana</name>
    <dbReference type="NCBI Taxonomy" id="172846"/>
    <lineage>
        <taxon>Eukaryota</taxon>
        <taxon>Metazoa</taxon>
        <taxon>Ecdysozoa</taxon>
        <taxon>Arthropoda</taxon>
        <taxon>Chelicerata</taxon>
        <taxon>Arachnida</taxon>
        <taxon>Araneae</taxon>
        <taxon>Araneomorphae</taxon>
        <taxon>Entelegynae</taxon>
        <taxon>Araneoidea</taxon>
        <taxon>Araneidae</taxon>
        <taxon>Caerostris</taxon>
    </lineage>
</organism>